<protein>
    <recommendedName>
        <fullName evidence="1">TIR domain-containing protein</fullName>
    </recommendedName>
</protein>
<dbReference type="Proteomes" id="UP001159405">
    <property type="component" value="Unassembled WGS sequence"/>
</dbReference>
<dbReference type="InterPro" id="IPR000225">
    <property type="entry name" value="Armadillo"/>
</dbReference>
<evidence type="ECO:0000313" key="3">
    <source>
        <dbReference type="Proteomes" id="UP001159405"/>
    </source>
</evidence>
<dbReference type="SUPFAM" id="SSF48371">
    <property type="entry name" value="ARM repeat"/>
    <property type="match status" value="1"/>
</dbReference>
<evidence type="ECO:0000259" key="1">
    <source>
        <dbReference type="Pfam" id="PF13676"/>
    </source>
</evidence>
<dbReference type="InterPro" id="IPR013761">
    <property type="entry name" value="SAM/pointed_sf"/>
</dbReference>
<dbReference type="SUPFAM" id="SSF47769">
    <property type="entry name" value="SAM/Pointed domain"/>
    <property type="match status" value="1"/>
</dbReference>
<gene>
    <name evidence="2" type="ORF">PLOB_00009336</name>
</gene>
<evidence type="ECO:0000313" key="2">
    <source>
        <dbReference type="EMBL" id="CAH3168680.1"/>
    </source>
</evidence>
<dbReference type="InterPro" id="IPR016024">
    <property type="entry name" value="ARM-type_fold"/>
</dbReference>
<dbReference type="Pfam" id="PF13676">
    <property type="entry name" value="TIR_2"/>
    <property type="match status" value="1"/>
</dbReference>
<sequence>MGCGNSRGAVVVSRAGAGMNAESNNNIHGDKGLKQRGNFDLTAGSHDDENMADLPTSDRFNVKTVANLTAVSSLKEKEFEEKPTDQNSIMPDADSELLLSSFSTKNPAMAAVMRDTLSYFEALKKALHSGTVYSPATFNLVKGLFNVYFIDKTLKNRTGLTEFAVALGVPTLANKIIVNCRGENQGLTTWDREKKNDLVNEEERSNEQVQILGESRNKTINHKDDKDNADSLKLAQDVVSQILAAVLNFSDLNDNFCLACDEAGMVKILIKLSKELQDSVSHHVEYMNPETGQLSKYTVRGKMLSRALGILHNLSKRVPTRRSYAACQAIDVLIPLLKAEVTLFSAKSLLVLAYLTDEENNHLIMADEGPIKFLTSLLQRALSKSGHRYIGFSASELAEGLNQIAVNDNNKKTIARSGAIPVLVSMLQKAEDDIERLNACNTLWTLAFDEENRNEINGIESAIAELRKLLTSKNNELKKAAGGALWECEGKKKYAEEKQLSISAPEVADNKHVMISYQWDVQKSMIQLKTQLQAQGYKVWMDIDEMGGSTLESMARAVENASVVLVCVSQKYKESPNCRSEAEYTYQLHKDIIPLMMDYKYKPDGWLGIIVGTKFWIDFTERHKVDSNVDKLVKELGSRGKIELGETIQATTLDLTDAKPQRSISSWTYDDVISWLKEVGLENRLDPKAVRRLNGRMLLRLQDLRKESPEFFYSSIKSEFKLTSVFDVVDFVDALANLER</sequence>
<dbReference type="SUPFAM" id="SSF52200">
    <property type="entry name" value="Toll/Interleukin receptor TIR domain"/>
    <property type="match status" value="1"/>
</dbReference>
<comment type="caution">
    <text evidence="2">The sequence shown here is derived from an EMBL/GenBank/DDBJ whole genome shotgun (WGS) entry which is preliminary data.</text>
</comment>
<proteinExistence type="predicted"/>
<dbReference type="PANTHER" id="PTHR46270:SF2">
    <property type="entry name" value="TIR DOMAIN-CONTAINING PROTEIN"/>
    <property type="match status" value="1"/>
</dbReference>
<dbReference type="Pfam" id="PF00514">
    <property type="entry name" value="Arm"/>
    <property type="match status" value="1"/>
</dbReference>
<dbReference type="Gene3D" id="1.25.10.10">
    <property type="entry name" value="Leucine-rich Repeat Variant"/>
    <property type="match status" value="1"/>
</dbReference>
<dbReference type="Gene3D" id="1.10.150.50">
    <property type="entry name" value="Transcription Factor, Ets-1"/>
    <property type="match status" value="1"/>
</dbReference>
<keyword evidence="3" id="KW-1185">Reference proteome</keyword>
<reference evidence="2 3" key="1">
    <citation type="submission" date="2022-05" db="EMBL/GenBank/DDBJ databases">
        <authorList>
            <consortium name="Genoscope - CEA"/>
            <person name="William W."/>
        </authorList>
    </citation>
    <scope>NUCLEOTIDE SEQUENCE [LARGE SCALE GENOMIC DNA]</scope>
</reference>
<organism evidence="2 3">
    <name type="scientific">Porites lobata</name>
    <dbReference type="NCBI Taxonomy" id="104759"/>
    <lineage>
        <taxon>Eukaryota</taxon>
        <taxon>Metazoa</taxon>
        <taxon>Cnidaria</taxon>
        <taxon>Anthozoa</taxon>
        <taxon>Hexacorallia</taxon>
        <taxon>Scleractinia</taxon>
        <taxon>Fungiina</taxon>
        <taxon>Poritidae</taxon>
        <taxon>Porites</taxon>
    </lineage>
</organism>
<dbReference type="SMART" id="SM00185">
    <property type="entry name" value="ARM"/>
    <property type="match status" value="2"/>
</dbReference>
<dbReference type="InterPro" id="IPR000157">
    <property type="entry name" value="TIR_dom"/>
</dbReference>
<name>A0ABN8QR20_9CNID</name>
<feature type="domain" description="TIR" evidence="1">
    <location>
        <begin position="513"/>
        <end position="633"/>
    </location>
</feature>
<dbReference type="InterPro" id="IPR035897">
    <property type="entry name" value="Toll_tir_struct_dom_sf"/>
</dbReference>
<accession>A0ABN8QR20</accession>
<dbReference type="PANTHER" id="PTHR46270">
    <property type="entry name" value="ARMADILLO-TYPE FOLD-RELATED"/>
    <property type="match status" value="1"/>
</dbReference>
<dbReference type="InterPro" id="IPR011989">
    <property type="entry name" value="ARM-like"/>
</dbReference>
<dbReference type="EMBL" id="CALNXK010000146">
    <property type="protein sequence ID" value="CAH3168680.1"/>
    <property type="molecule type" value="Genomic_DNA"/>
</dbReference>
<dbReference type="Gene3D" id="3.40.50.10140">
    <property type="entry name" value="Toll/interleukin-1 receptor homology (TIR) domain"/>
    <property type="match status" value="1"/>
</dbReference>